<feature type="transmembrane region" description="Helical" evidence="3">
    <location>
        <begin position="12"/>
        <end position="42"/>
    </location>
</feature>
<evidence type="ECO:0008006" key="6">
    <source>
        <dbReference type="Google" id="ProtNLM"/>
    </source>
</evidence>
<dbReference type="Proteomes" id="UP000289738">
    <property type="component" value="Chromosome B08"/>
</dbReference>
<gene>
    <name evidence="4" type="ORF">Ahy_B08g093072</name>
</gene>
<comment type="caution">
    <text evidence="4">The sequence shown here is derived from an EMBL/GenBank/DDBJ whole genome shotgun (WGS) entry which is preliminary data.</text>
</comment>
<dbReference type="PANTHER" id="PTHR33144">
    <property type="entry name" value="OS10G0409366 PROTEIN-RELATED"/>
    <property type="match status" value="1"/>
</dbReference>
<proteinExistence type="predicted"/>
<evidence type="ECO:0000256" key="2">
    <source>
        <dbReference type="SAM" id="MobiDB-lite"/>
    </source>
</evidence>
<feature type="transmembrane region" description="Helical" evidence="3">
    <location>
        <begin position="106"/>
        <end position="125"/>
    </location>
</feature>
<dbReference type="STRING" id="3818.A0A444Y541"/>
<dbReference type="EMBL" id="SDMP01000018">
    <property type="protein sequence ID" value="RYQ97082.1"/>
    <property type="molecule type" value="Genomic_DNA"/>
</dbReference>
<dbReference type="AlphaFoldDB" id="A0A444Y541"/>
<keyword evidence="3" id="KW-0472">Membrane</keyword>
<dbReference type="PANTHER" id="PTHR33144:SF45">
    <property type="entry name" value="TRANSPOSASE TNP1_EN_SPM-LIKE DOMAIN-CONTAINING PROTEIN"/>
    <property type="match status" value="1"/>
</dbReference>
<evidence type="ECO:0000313" key="5">
    <source>
        <dbReference type="Proteomes" id="UP000289738"/>
    </source>
</evidence>
<accession>A0A444Y541</accession>
<feature type="region of interest" description="Disordered" evidence="2">
    <location>
        <begin position="369"/>
        <end position="402"/>
    </location>
</feature>
<dbReference type="InterPro" id="IPR004252">
    <property type="entry name" value="Probable_transposase_24"/>
</dbReference>
<keyword evidence="3" id="KW-0812">Transmembrane</keyword>
<dbReference type="Pfam" id="PF03004">
    <property type="entry name" value="Transposase_24"/>
    <property type="match status" value="1"/>
</dbReference>
<feature type="compositionally biased region" description="Polar residues" evidence="2">
    <location>
        <begin position="369"/>
        <end position="389"/>
    </location>
</feature>
<feature type="compositionally biased region" description="Acidic residues" evidence="2">
    <location>
        <begin position="165"/>
        <end position="176"/>
    </location>
</feature>
<organism evidence="4 5">
    <name type="scientific">Arachis hypogaea</name>
    <name type="common">Peanut</name>
    <dbReference type="NCBI Taxonomy" id="3818"/>
    <lineage>
        <taxon>Eukaryota</taxon>
        <taxon>Viridiplantae</taxon>
        <taxon>Streptophyta</taxon>
        <taxon>Embryophyta</taxon>
        <taxon>Tracheophyta</taxon>
        <taxon>Spermatophyta</taxon>
        <taxon>Magnoliopsida</taxon>
        <taxon>eudicotyledons</taxon>
        <taxon>Gunneridae</taxon>
        <taxon>Pentapetalae</taxon>
        <taxon>rosids</taxon>
        <taxon>fabids</taxon>
        <taxon>Fabales</taxon>
        <taxon>Fabaceae</taxon>
        <taxon>Papilionoideae</taxon>
        <taxon>50 kb inversion clade</taxon>
        <taxon>dalbergioids sensu lato</taxon>
        <taxon>Dalbergieae</taxon>
        <taxon>Pterocarpus clade</taxon>
        <taxon>Arachis</taxon>
    </lineage>
</organism>
<sequence>MEFMSCEQKERVSWWVLMLCTFSLLLDHPYSIILTAAISFVFSSHPLYAFYKDKNDVVVPLCEAAEMINDDDYGIRQQTGGDSSFYGSIYYSRSTPDVMRRVMRRLLWVLVVVCLLAAVFLVTAANCTQSAEDADPLFENMPKKPQYNCISNAGTEHVAETAESSSEDEDYDPEADEVDSWDDYVDDLYAEEEAVPRNKSNGRKDTDYWNVVVSDDGITRTMSLSVREAIVLPPSRKIILEFNEELQPIGQAAGLLSGFLGNLGADFQHFPINEDSWKTMDKALKEHAYETIKRTFLYEEDDKGKIKRVMIKRLGKNWKEARNHLFHKVYDEKESFEVNAKRNPSGIDAQQWRWFINYRLKESTKKMCKQNSQNRSKQLYTHTGGSKTTARLRDEEEKKQQRRISRGEMFIMTHKKRDGSYMNDDARVVGEAIESIESQGGTSKEISATDSLAQVLGKEHSGRVRGLGFGPCPSEIIHNTTQSTPRVQIEEYQRELTELKEVAAEQKAEITELKAEKAEDKAKIQIMENLVKYIIQQQGHTLPLEIDAQLKSLGGGAE</sequence>
<keyword evidence="5" id="KW-1185">Reference proteome</keyword>
<evidence type="ECO:0000256" key="1">
    <source>
        <dbReference type="SAM" id="Coils"/>
    </source>
</evidence>
<evidence type="ECO:0000256" key="3">
    <source>
        <dbReference type="SAM" id="Phobius"/>
    </source>
</evidence>
<reference evidence="4 5" key="1">
    <citation type="submission" date="2019-01" db="EMBL/GenBank/DDBJ databases">
        <title>Sequencing of cultivated peanut Arachis hypogaea provides insights into genome evolution and oil improvement.</title>
        <authorList>
            <person name="Chen X."/>
        </authorList>
    </citation>
    <scope>NUCLEOTIDE SEQUENCE [LARGE SCALE GENOMIC DNA]</scope>
    <source>
        <strain evidence="5">cv. Fuhuasheng</strain>
        <tissue evidence="4">Leaves</tissue>
    </source>
</reference>
<feature type="coiled-coil region" evidence="1">
    <location>
        <begin position="489"/>
        <end position="530"/>
    </location>
</feature>
<keyword evidence="1" id="KW-0175">Coiled coil</keyword>
<evidence type="ECO:0000313" key="4">
    <source>
        <dbReference type="EMBL" id="RYQ97082.1"/>
    </source>
</evidence>
<name>A0A444Y541_ARAHY</name>
<protein>
    <recommendedName>
        <fullName evidence="6">Transposase, Ptta/En/Spm, plant</fullName>
    </recommendedName>
</protein>
<feature type="region of interest" description="Disordered" evidence="2">
    <location>
        <begin position="157"/>
        <end position="176"/>
    </location>
</feature>
<keyword evidence="3" id="KW-1133">Transmembrane helix</keyword>